<accession>A0A2S5RHP9</accession>
<feature type="transmembrane region" description="Helical" evidence="1">
    <location>
        <begin position="52"/>
        <end position="68"/>
    </location>
</feature>
<proteinExistence type="predicted"/>
<name>A0A2S5RHP9_9MOLU</name>
<keyword evidence="1" id="KW-1133">Transmembrane helix</keyword>
<feature type="transmembrane region" description="Helical" evidence="1">
    <location>
        <begin position="130"/>
        <end position="150"/>
    </location>
</feature>
<evidence type="ECO:0000256" key="1">
    <source>
        <dbReference type="SAM" id="Phobius"/>
    </source>
</evidence>
<dbReference type="AlphaFoldDB" id="A0A2S5RHP9"/>
<protein>
    <submittedName>
        <fullName evidence="2">Uncharacterized protein</fullName>
    </submittedName>
</protein>
<evidence type="ECO:0000313" key="2">
    <source>
        <dbReference type="EMBL" id="PPE06830.1"/>
    </source>
</evidence>
<feature type="transmembrane region" description="Helical" evidence="1">
    <location>
        <begin position="89"/>
        <end position="110"/>
    </location>
</feature>
<gene>
    <name evidence="2" type="ORF">MCORR_v1c04610</name>
</gene>
<keyword evidence="3" id="KW-1185">Reference proteome</keyword>
<reference evidence="2 3" key="1">
    <citation type="submission" date="2017-11" db="EMBL/GenBank/DDBJ databases">
        <title>Genome sequence of Mesoplasma corruscae ELCA-2 (ATCC 49579).</title>
        <authorList>
            <person name="Lo W.-S."/>
            <person name="Kuo C.-H."/>
        </authorList>
    </citation>
    <scope>NUCLEOTIDE SEQUENCE [LARGE SCALE GENOMIC DNA]</scope>
    <source>
        <strain evidence="2 3">ELCA-2</strain>
    </source>
</reference>
<dbReference type="EMBL" id="PHNF01000001">
    <property type="protein sequence ID" value="PPE06830.1"/>
    <property type="molecule type" value="Genomic_DNA"/>
</dbReference>
<organism evidence="2 3">
    <name type="scientific">Mesoplasma corruscae</name>
    <dbReference type="NCBI Taxonomy" id="216874"/>
    <lineage>
        <taxon>Bacteria</taxon>
        <taxon>Bacillati</taxon>
        <taxon>Mycoplasmatota</taxon>
        <taxon>Mollicutes</taxon>
        <taxon>Entomoplasmatales</taxon>
        <taxon>Entomoplasmataceae</taxon>
        <taxon>Mesoplasma</taxon>
    </lineage>
</organism>
<evidence type="ECO:0000313" key="3">
    <source>
        <dbReference type="Proteomes" id="UP000239785"/>
    </source>
</evidence>
<keyword evidence="1" id="KW-0472">Membrane</keyword>
<sequence>MKKIMKLLLSKNVYIISVVIIYLFFAFFIYFFDDSLMGLWILSNIQKINSTVLLFLFILMIVNFINFIKKTDAYVYKKNQDDKTEKKELMFAMVRNMLCLVPLILIKLFVKLFQNTILFSRTNNFEYLSIVIISFLLLSTIIIIFGALLFKFRSNQNNNLSVNFKVLIIFFAEMKKKEKSKEKKNNKADSNLSQVLVNVILHINNTTVELFWKIKRIVLLKTNKKYNLPAKFQV</sequence>
<keyword evidence="1" id="KW-0812">Transmembrane</keyword>
<dbReference type="Proteomes" id="UP000239785">
    <property type="component" value="Unassembled WGS sequence"/>
</dbReference>
<comment type="caution">
    <text evidence="2">The sequence shown here is derived from an EMBL/GenBank/DDBJ whole genome shotgun (WGS) entry which is preliminary data.</text>
</comment>
<feature type="transmembrane region" description="Helical" evidence="1">
    <location>
        <begin position="12"/>
        <end position="32"/>
    </location>
</feature>
<dbReference type="RefSeq" id="WP_104207986.1">
    <property type="nucleotide sequence ID" value="NZ_PHNF01000001.1"/>
</dbReference>